<comment type="catalytic activity">
    <reaction evidence="5">
        <text>N-acetyl-L-glutamate 5-semialdehyde + phosphate + NADP(+) = N-acetyl-L-glutamyl 5-phosphate + NADPH + H(+)</text>
        <dbReference type="Rhea" id="RHEA:21588"/>
        <dbReference type="ChEBI" id="CHEBI:15378"/>
        <dbReference type="ChEBI" id="CHEBI:29123"/>
        <dbReference type="ChEBI" id="CHEBI:43474"/>
        <dbReference type="ChEBI" id="CHEBI:57783"/>
        <dbReference type="ChEBI" id="CHEBI:57936"/>
        <dbReference type="ChEBI" id="CHEBI:58349"/>
        <dbReference type="EC" id="1.2.1.38"/>
    </reaction>
</comment>
<comment type="function">
    <text evidence="5">Catalyzes the NADPH-dependent reduction of N-acetyl-5-glutamyl phosphate to yield N-acetyl-L-glutamate 5-semialdehyde.</text>
</comment>
<protein>
    <recommendedName>
        <fullName evidence="5">N-acetyl-gamma-glutamyl-phosphate reductase</fullName>
        <shortName evidence="5">AGPR</shortName>
        <ecNumber evidence="5">1.2.1.38</ecNumber>
    </recommendedName>
    <alternativeName>
        <fullName evidence="5">N-acetyl-glutamate semialdehyde dehydrogenase</fullName>
        <shortName evidence="5">NAGSA dehydrogenase</shortName>
    </alternativeName>
</protein>
<dbReference type="GO" id="GO:0003942">
    <property type="term" value="F:N-acetyl-gamma-glutamyl-phosphate reductase activity"/>
    <property type="evidence" value="ECO:0007669"/>
    <property type="project" value="UniProtKB-UniRule"/>
</dbReference>
<dbReference type="HAMAP" id="MF_00150">
    <property type="entry name" value="ArgC_type1"/>
    <property type="match status" value="1"/>
</dbReference>
<dbReference type="STRING" id="1133592.ASNER_231"/>
<sequence length="322" mass="36068">MIKIGLLGGSGFTAGELLRILLKHPKVNISSVVSKSQAGLPVSKVHKDLVGETAIFFTDHLDDDIEVVFLCLGTNKSKECLKSLSYKTSIIDISNDFRLLKNSSGRYFIYGLSELYSDRIKKARNIANPGCFATAIQLALLPLANMSFLKDDIHISAITGSSGGGRSSISEYSNFSFRANNISTYKVFTHQHIKEIYQNLKFLQRDFQQRIFFTPYKGNFTRGIFATIYVRSSISLKDIEDIYKTFYKSHPFTFLSENPIHIKQVVNTNKCLLHIDKENGFLIISSVIDNLLKGASGQAIQNLNLMYGYEETCGLELKSLAI</sequence>
<gene>
    <name evidence="5 8" type="primary">argC</name>
    <name evidence="8" type="ORF">ASNER_231</name>
</gene>
<keyword evidence="3 5" id="KW-0521">NADP</keyword>
<keyword evidence="4 5" id="KW-0560">Oxidoreductase</keyword>
<evidence type="ECO:0000259" key="7">
    <source>
        <dbReference type="SMART" id="SM00859"/>
    </source>
</evidence>
<accession>L7VG85</accession>
<dbReference type="GO" id="GO:0051287">
    <property type="term" value="F:NAD binding"/>
    <property type="evidence" value="ECO:0007669"/>
    <property type="project" value="InterPro"/>
</dbReference>
<dbReference type="GO" id="GO:0070401">
    <property type="term" value="F:NADP+ binding"/>
    <property type="evidence" value="ECO:0007669"/>
    <property type="project" value="InterPro"/>
</dbReference>
<dbReference type="PATRIC" id="fig|1133592.3.peg.214"/>
<dbReference type="HOGENOM" id="CLU_006384_0_1_10"/>
<dbReference type="CDD" id="cd17895">
    <property type="entry name" value="AGPR_1_N"/>
    <property type="match status" value="1"/>
</dbReference>
<proteinExistence type="inferred from homology"/>
<evidence type="ECO:0000313" key="9">
    <source>
        <dbReference type="Proteomes" id="UP000011174"/>
    </source>
</evidence>
<evidence type="ECO:0000256" key="5">
    <source>
        <dbReference type="HAMAP-Rule" id="MF_00150"/>
    </source>
</evidence>
<evidence type="ECO:0000256" key="2">
    <source>
        <dbReference type="ARBA" id="ARBA00022605"/>
    </source>
</evidence>
<dbReference type="Pfam" id="PF01118">
    <property type="entry name" value="Semialdhyde_dh"/>
    <property type="match status" value="1"/>
</dbReference>
<dbReference type="PROSITE" id="PS01224">
    <property type="entry name" value="ARGC"/>
    <property type="match status" value="1"/>
</dbReference>
<dbReference type="InterPro" id="IPR000706">
    <property type="entry name" value="AGPR_type-1"/>
</dbReference>
<dbReference type="GO" id="GO:0005737">
    <property type="term" value="C:cytoplasm"/>
    <property type="evidence" value="ECO:0007669"/>
    <property type="project" value="UniProtKB-SubCell"/>
</dbReference>
<name>L7VG85_9FLAO</name>
<dbReference type="SUPFAM" id="SSF51735">
    <property type="entry name" value="NAD(P)-binding Rossmann-fold domains"/>
    <property type="match status" value="1"/>
</dbReference>
<dbReference type="Proteomes" id="UP000011174">
    <property type="component" value="Chromosome"/>
</dbReference>
<comment type="subcellular location">
    <subcellularLocation>
        <location evidence="5">Cytoplasm</location>
    </subcellularLocation>
</comment>
<evidence type="ECO:0000256" key="3">
    <source>
        <dbReference type="ARBA" id="ARBA00022857"/>
    </source>
</evidence>
<keyword evidence="1 5" id="KW-0055">Arginine biosynthesis</keyword>
<dbReference type="SMART" id="SM00859">
    <property type="entry name" value="Semialdhyde_dh"/>
    <property type="match status" value="1"/>
</dbReference>
<dbReference type="KEGG" id="udi:ASNER_231"/>
<dbReference type="AlphaFoldDB" id="L7VG85"/>
<dbReference type="PANTHER" id="PTHR32338:SF10">
    <property type="entry name" value="N-ACETYL-GAMMA-GLUTAMYL-PHOSPHATE REDUCTASE, CHLOROPLASTIC-RELATED"/>
    <property type="match status" value="1"/>
</dbReference>
<evidence type="ECO:0000256" key="6">
    <source>
        <dbReference type="PROSITE-ProRule" id="PRU10010"/>
    </source>
</evidence>
<dbReference type="InterPro" id="IPR023013">
    <property type="entry name" value="AGPR_AS"/>
</dbReference>
<dbReference type="Pfam" id="PF22698">
    <property type="entry name" value="Semialdhyde_dhC_1"/>
    <property type="match status" value="1"/>
</dbReference>
<dbReference type="Gene3D" id="3.30.360.10">
    <property type="entry name" value="Dihydrodipicolinate Reductase, domain 2"/>
    <property type="match status" value="1"/>
</dbReference>
<dbReference type="EC" id="1.2.1.38" evidence="5"/>
<feature type="active site" evidence="5 6">
    <location>
        <position position="131"/>
    </location>
</feature>
<dbReference type="InterPro" id="IPR058924">
    <property type="entry name" value="AGPR_dimerisation_dom"/>
</dbReference>
<dbReference type="SUPFAM" id="SSF55347">
    <property type="entry name" value="Glyceraldehyde-3-phosphate dehydrogenase-like, C-terminal domain"/>
    <property type="match status" value="1"/>
</dbReference>
<dbReference type="InterPro" id="IPR050085">
    <property type="entry name" value="AGPR"/>
</dbReference>
<dbReference type="NCBIfam" id="TIGR01850">
    <property type="entry name" value="argC"/>
    <property type="match status" value="1"/>
</dbReference>
<dbReference type="OrthoDB" id="9801289at2"/>
<dbReference type="UniPathway" id="UPA00068">
    <property type="reaction ID" value="UER00108"/>
</dbReference>
<dbReference type="Gene3D" id="3.40.50.720">
    <property type="entry name" value="NAD(P)-binding Rossmann-like Domain"/>
    <property type="match status" value="1"/>
</dbReference>
<dbReference type="EMBL" id="CP003263">
    <property type="protein sequence ID" value="AGC66985.1"/>
    <property type="molecule type" value="Genomic_DNA"/>
</dbReference>
<feature type="domain" description="Semialdehyde dehydrogenase NAD-binding" evidence="7">
    <location>
        <begin position="3"/>
        <end position="123"/>
    </location>
</feature>
<evidence type="ECO:0000256" key="4">
    <source>
        <dbReference type="ARBA" id="ARBA00023002"/>
    </source>
</evidence>
<dbReference type="PANTHER" id="PTHR32338">
    <property type="entry name" value="N-ACETYL-GAMMA-GLUTAMYL-PHOSPHATE REDUCTASE, CHLOROPLASTIC-RELATED-RELATED"/>
    <property type="match status" value="1"/>
</dbReference>
<keyword evidence="5" id="KW-0963">Cytoplasm</keyword>
<comment type="similarity">
    <text evidence="5">Belongs to the NAGSA dehydrogenase family. Type 1 subfamily.</text>
</comment>
<keyword evidence="2 5" id="KW-0028">Amino-acid biosynthesis</keyword>
<evidence type="ECO:0000313" key="8">
    <source>
        <dbReference type="EMBL" id="AGC66985.1"/>
    </source>
</evidence>
<evidence type="ECO:0000256" key="1">
    <source>
        <dbReference type="ARBA" id="ARBA00022571"/>
    </source>
</evidence>
<organism evidence="8 9">
    <name type="scientific">Candidatus Uzinura diaspidicola str. ASNER</name>
    <dbReference type="NCBI Taxonomy" id="1133592"/>
    <lineage>
        <taxon>Bacteria</taxon>
        <taxon>Pseudomonadati</taxon>
        <taxon>Bacteroidota</taxon>
        <taxon>Flavobacteriia</taxon>
        <taxon>Flavobacteriales</taxon>
        <taxon>Candidatus Uzinura</taxon>
    </lineage>
</organism>
<dbReference type="GO" id="GO:0006526">
    <property type="term" value="P:L-arginine biosynthetic process"/>
    <property type="evidence" value="ECO:0007669"/>
    <property type="project" value="UniProtKB-UniRule"/>
</dbReference>
<comment type="pathway">
    <text evidence="5">Amino-acid biosynthesis; L-arginine biosynthesis; N(2)-acetyl-L-ornithine from L-glutamate: step 3/4.</text>
</comment>
<reference evidence="8 9" key="1">
    <citation type="journal article" date="2013" name="Environ. Microbiol.">
        <title>The nutrient supplying capabilities of Uzinura, an endosymbiont of armoured scale insects.</title>
        <authorList>
            <person name="Sabree Z.L."/>
            <person name="Huang C.Y."/>
            <person name="Okusu A."/>
            <person name="Moran N.A."/>
            <person name="Normark B.B."/>
        </authorList>
    </citation>
    <scope>NUCLEOTIDE SEQUENCE [LARGE SCALE GENOMIC DNA]</scope>
    <source>
        <strain evidence="8 9">ASNER</strain>
    </source>
</reference>
<dbReference type="InterPro" id="IPR036291">
    <property type="entry name" value="NAD(P)-bd_dom_sf"/>
</dbReference>
<keyword evidence="9" id="KW-1185">Reference proteome</keyword>
<dbReference type="InterPro" id="IPR000534">
    <property type="entry name" value="Semialdehyde_DH_NAD-bd"/>
</dbReference>